<dbReference type="AlphaFoldDB" id="A0A372JIV0"/>
<protein>
    <submittedName>
        <fullName evidence="4">Calcium-binding protein</fullName>
    </submittedName>
</protein>
<dbReference type="OrthoDB" id="465673at2"/>
<dbReference type="SMART" id="SM00054">
    <property type="entry name" value="EFh"/>
    <property type="match status" value="4"/>
</dbReference>
<dbReference type="InterPro" id="IPR002048">
    <property type="entry name" value="EF_hand_dom"/>
</dbReference>
<reference evidence="4 5" key="1">
    <citation type="submission" date="2018-08" db="EMBL/GenBank/DDBJ databases">
        <title>Actinomadura jelena sp. nov., a novel Actinomycete isolated from soil in Chad.</title>
        <authorList>
            <person name="Shi L."/>
        </authorList>
    </citation>
    <scope>NUCLEOTIDE SEQUENCE [LARGE SCALE GENOMIC DNA]</scope>
    <source>
        <strain evidence="4 5">NEAU-G17</strain>
    </source>
</reference>
<accession>A0A372JIV0</accession>
<dbReference type="GO" id="GO:0005509">
    <property type="term" value="F:calcium ion binding"/>
    <property type="evidence" value="ECO:0007669"/>
    <property type="project" value="InterPro"/>
</dbReference>
<dbReference type="Gene3D" id="1.10.238.10">
    <property type="entry name" value="EF-hand"/>
    <property type="match status" value="1"/>
</dbReference>
<gene>
    <name evidence="4" type="ORF">DZF91_19805</name>
</gene>
<dbReference type="RefSeq" id="WP_117358947.1">
    <property type="nucleotide sequence ID" value="NZ_QURH01000316.1"/>
</dbReference>
<evidence type="ECO:0000256" key="2">
    <source>
        <dbReference type="ARBA" id="ARBA00022837"/>
    </source>
</evidence>
<keyword evidence="2" id="KW-0106">Calcium</keyword>
<dbReference type="InterPro" id="IPR018247">
    <property type="entry name" value="EF_Hand_1_Ca_BS"/>
</dbReference>
<comment type="caution">
    <text evidence="4">The sequence shown here is derived from an EMBL/GenBank/DDBJ whole genome shotgun (WGS) entry which is preliminary data.</text>
</comment>
<dbReference type="PROSITE" id="PS50222">
    <property type="entry name" value="EF_HAND_2"/>
    <property type="match status" value="2"/>
</dbReference>
<evidence type="ECO:0000313" key="4">
    <source>
        <dbReference type="EMBL" id="RFU39937.1"/>
    </source>
</evidence>
<dbReference type="Pfam" id="PF13202">
    <property type="entry name" value="EF-hand_5"/>
    <property type="match status" value="2"/>
</dbReference>
<sequence>MVSTPVKHQKFDMLFDWFDQGGDGLLTHDDFQAMGDLFAALDTSDDQANAAAMRGAFEKWWRVLLAHGDTDGDGRVTRPEFLTVMQANVTSREHFGDAVLAIADALMRALDTNADGMLSRDEYVRMYNELGVPPKHSKDAFRRLDRDGSGAISHEEFRTAITEFYLSDDMDAPGNWLIGPINVGS</sequence>
<name>A0A372JIV0_9ACTN</name>
<feature type="domain" description="EF-hand" evidence="3">
    <location>
        <begin position="56"/>
        <end position="91"/>
    </location>
</feature>
<evidence type="ECO:0000313" key="5">
    <source>
        <dbReference type="Proteomes" id="UP000261811"/>
    </source>
</evidence>
<dbReference type="PROSITE" id="PS00018">
    <property type="entry name" value="EF_HAND_1"/>
    <property type="match status" value="2"/>
</dbReference>
<dbReference type="Pfam" id="PF13499">
    <property type="entry name" value="EF-hand_7"/>
    <property type="match status" value="1"/>
</dbReference>
<dbReference type="SUPFAM" id="SSF47473">
    <property type="entry name" value="EF-hand"/>
    <property type="match status" value="1"/>
</dbReference>
<dbReference type="InterPro" id="IPR011992">
    <property type="entry name" value="EF-hand-dom_pair"/>
</dbReference>
<dbReference type="Proteomes" id="UP000261811">
    <property type="component" value="Unassembled WGS sequence"/>
</dbReference>
<dbReference type="PANTHER" id="PTHR23050">
    <property type="entry name" value="CALCIUM BINDING PROTEIN"/>
    <property type="match status" value="1"/>
</dbReference>
<evidence type="ECO:0000256" key="1">
    <source>
        <dbReference type="ARBA" id="ARBA00022737"/>
    </source>
</evidence>
<organism evidence="4 5">
    <name type="scientific">Actinomadura logoneensis</name>
    <dbReference type="NCBI Taxonomy" id="2293572"/>
    <lineage>
        <taxon>Bacteria</taxon>
        <taxon>Bacillati</taxon>
        <taxon>Actinomycetota</taxon>
        <taxon>Actinomycetes</taxon>
        <taxon>Streptosporangiales</taxon>
        <taxon>Thermomonosporaceae</taxon>
        <taxon>Actinomadura</taxon>
    </lineage>
</organism>
<evidence type="ECO:0000259" key="3">
    <source>
        <dbReference type="PROSITE" id="PS50222"/>
    </source>
</evidence>
<dbReference type="EMBL" id="QURH01000316">
    <property type="protein sequence ID" value="RFU39937.1"/>
    <property type="molecule type" value="Genomic_DNA"/>
</dbReference>
<feature type="domain" description="EF-hand" evidence="3">
    <location>
        <begin position="132"/>
        <end position="167"/>
    </location>
</feature>
<keyword evidence="5" id="KW-1185">Reference proteome</keyword>
<dbReference type="InterPro" id="IPR050145">
    <property type="entry name" value="Centrin_CML-like"/>
</dbReference>
<keyword evidence="1" id="KW-0677">Repeat</keyword>
<proteinExistence type="predicted"/>